<keyword evidence="10" id="KW-1185">Reference proteome</keyword>
<dbReference type="PANTHER" id="PTHR10829">
    <property type="entry name" value="CORTACTIN AND DREBRIN"/>
    <property type="match status" value="1"/>
</dbReference>
<proteinExistence type="inferred from homology"/>
<dbReference type="GO" id="GO:0005884">
    <property type="term" value="C:actin filament"/>
    <property type="evidence" value="ECO:0007669"/>
    <property type="project" value="TreeGrafter"/>
</dbReference>
<dbReference type="InterPro" id="IPR029006">
    <property type="entry name" value="ADF-H/Gelsolin-like_dom_sf"/>
</dbReference>
<dbReference type="CDD" id="cd11282">
    <property type="entry name" value="ADF_coactosin_like"/>
    <property type="match status" value="1"/>
</dbReference>
<dbReference type="EMBL" id="LRGB01001569">
    <property type="protein sequence ID" value="KZS11732.1"/>
    <property type="molecule type" value="Genomic_DNA"/>
</dbReference>
<accession>A0A164UW77</accession>
<dbReference type="GO" id="GO:0030427">
    <property type="term" value="C:site of polarized growth"/>
    <property type="evidence" value="ECO:0007669"/>
    <property type="project" value="TreeGrafter"/>
</dbReference>
<reference evidence="9 10" key="1">
    <citation type="submission" date="2016-03" db="EMBL/GenBank/DDBJ databases">
        <title>EvidentialGene: Evidence-directed Construction of Genes on Genomes.</title>
        <authorList>
            <person name="Gilbert D.G."/>
            <person name="Choi J.-H."/>
            <person name="Mockaitis K."/>
            <person name="Colbourne J."/>
            <person name="Pfrender M."/>
        </authorList>
    </citation>
    <scope>NUCLEOTIDE SEQUENCE [LARGE SCALE GENOMIC DNA]</scope>
    <source>
        <strain evidence="9 10">Xinb3</strain>
        <tissue evidence="9">Complete organism</tissue>
    </source>
</reference>
<keyword evidence="3" id="KW-0009">Actin-binding</keyword>
<dbReference type="FunFam" id="3.40.20.10:FF:000018">
    <property type="entry name" value="Coactosin-like 1"/>
    <property type="match status" value="1"/>
</dbReference>
<evidence type="ECO:0000313" key="10">
    <source>
        <dbReference type="Proteomes" id="UP000076858"/>
    </source>
</evidence>
<comment type="subcellular location">
    <subcellularLocation>
        <location evidence="1">Cytoplasm</location>
        <location evidence="1">Cytoskeleton</location>
    </subcellularLocation>
</comment>
<gene>
    <name evidence="9" type="ORF">APZ42_023436</name>
</gene>
<evidence type="ECO:0000256" key="4">
    <source>
        <dbReference type="ARBA" id="ARBA00023212"/>
    </source>
</evidence>
<evidence type="ECO:0000256" key="3">
    <source>
        <dbReference type="ARBA" id="ARBA00023203"/>
    </source>
</evidence>
<name>A0A164UW77_9CRUS</name>
<comment type="subunit">
    <text evidence="7">Interacts with 5-lipoxygenase (ALOX5/5LO) in a calcium-independent manner. Binds to F-actin with a stoichiometry of 1:2.</text>
</comment>
<evidence type="ECO:0000313" key="9">
    <source>
        <dbReference type="EMBL" id="KZS11732.1"/>
    </source>
</evidence>
<sequence>MSTMFSRENNTRVSLRNKTLETHIDRQSVRESYNDVRSDFSETNWAVFQFEGNQICSKSVGSDFADFRTQFVDDERAFGFVRIQSGDEMSKRTKFLFVTWLGPNVSTMKRARLSSDKALVKEIIMNFAVELQIETPDELNYDFFREAVHKAGGANYGTGVREL</sequence>
<protein>
    <recommendedName>
        <fullName evidence="8">Coactosin-like protein</fullName>
    </recommendedName>
</protein>
<evidence type="ECO:0000256" key="7">
    <source>
        <dbReference type="ARBA" id="ARBA00062335"/>
    </source>
</evidence>
<organism evidence="9 10">
    <name type="scientific">Daphnia magna</name>
    <dbReference type="NCBI Taxonomy" id="35525"/>
    <lineage>
        <taxon>Eukaryota</taxon>
        <taxon>Metazoa</taxon>
        <taxon>Ecdysozoa</taxon>
        <taxon>Arthropoda</taxon>
        <taxon>Crustacea</taxon>
        <taxon>Branchiopoda</taxon>
        <taxon>Diplostraca</taxon>
        <taxon>Cladocera</taxon>
        <taxon>Anomopoda</taxon>
        <taxon>Daphniidae</taxon>
        <taxon>Daphnia</taxon>
    </lineage>
</organism>
<dbReference type="Pfam" id="PF00241">
    <property type="entry name" value="Cofilin_ADF"/>
    <property type="match status" value="1"/>
</dbReference>
<comment type="function">
    <text evidence="6">Binds to F-actin in a calcium-independent manner. Has no direct effect on actin depolymerization. Acts as a chaperone for ALOX5 (5LO), influencing both its stability and activity in leukotrienes synthesis.</text>
</comment>
<comment type="caution">
    <text evidence="9">The sequence shown here is derived from an EMBL/GenBank/DDBJ whole genome shotgun (WGS) entry which is preliminary data.</text>
</comment>
<dbReference type="InterPro" id="IPR002108">
    <property type="entry name" value="ADF-H"/>
</dbReference>
<dbReference type="SMART" id="SM00102">
    <property type="entry name" value="ADF"/>
    <property type="match status" value="1"/>
</dbReference>
<dbReference type="Proteomes" id="UP000076858">
    <property type="component" value="Unassembled WGS sequence"/>
</dbReference>
<dbReference type="GO" id="GO:0030864">
    <property type="term" value="C:cortical actin cytoskeleton"/>
    <property type="evidence" value="ECO:0007669"/>
    <property type="project" value="TreeGrafter"/>
</dbReference>
<dbReference type="OrthoDB" id="20822at2759"/>
<evidence type="ECO:0000256" key="1">
    <source>
        <dbReference type="ARBA" id="ARBA00004245"/>
    </source>
</evidence>
<dbReference type="Gene3D" id="3.40.20.10">
    <property type="entry name" value="Severin"/>
    <property type="match status" value="1"/>
</dbReference>
<dbReference type="GO" id="GO:0051015">
    <property type="term" value="F:actin filament binding"/>
    <property type="evidence" value="ECO:0007669"/>
    <property type="project" value="TreeGrafter"/>
</dbReference>
<evidence type="ECO:0000256" key="5">
    <source>
        <dbReference type="ARBA" id="ARBA00038052"/>
    </source>
</evidence>
<evidence type="ECO:0000256" key="6">
    <source>
        <dbReference type="ARBA" id="ARBA00058385"/>
    </source>
</evidence>
<dbReference type="PROSITE" id="PS51263">
    <property type="entry name" value="ADF_H"/>
    <property type="match status" value="1"/>
</dbReference>
<keyword evidence="4" id="KW-0206">Cytoskeleton</keyword>
<dbReference type="PANTHER" id="PTHR10829:SF29">
    <property type="entry name" value="COACTOSIN-LIKE PROTEIN"/>
    <property type="match status" value="1"/>
</dbReference>
<keyword evidence="2" id="KW-0963">Cytoplasm</keyword>
<comment type="similarity">
    <text evidence="5">Belongs to the actin-binding proteins ADF family. Coactosin subfamily.</text>
</comment>
<evidence type="ECO:0000256" key="8">
    <source>
        <dbReference type="ARBA" id="ARBA00068121"/>
    </source>
</evidence>
<evidence type="ECO:0000256" key="2">
    <source>
        <dbReference type="ARBA" id="ARBA00022490"/>
    </source>
</evidence>
<dbReference type="SUPFAM" id="SSF55753">
    <property type="entry name" value="Actin depolymerizing proteins"/>
    <property type="match status" value="1"/>
</dbReference>
<dbReference type="AlphaFoldDB" id="A0A164UW77"/>
<dbReference type="STRING" id="35525.A0A164UW77"/>
<dbReference type="GO" id="GO:0030833">
    <property type="term" value="P:regulation of actin filament polymerization"/>
    <property type="evidence" value="ECO:0007669"/>
    <property type="project" value="TreeGrafter"/>
</dbReference>